<comment type="catalytic activity">
    <reaction evidence="13 15">
        <text>L-arginyl-[protein] + NAD(+) = N(omega)-(ADP-D-ribosyl)-L-arginyl-[protein] + nicotinamide + H(+)</text>
        <dbReference type="Rhea" id="RHEA:19149"/>
        <dbReference type="Rhea" id="RHEA-COMP:10532"/>
        <dbReference type="Rhea" id="RHEA-COMP:15087"/>
        <dbReference type="ChEBI" id="CHEBI:15378"/>
        <dbReference type="ChEBI" id="CHEBI:17154"/>
        <dbReference type="ChEBI" id="CHEBI:29965"/>
        <dbReference type="ChEBI" id="CHEBI:57540"/>
        <dbReference type="ChEBI" id="CHEBI:142554"/>
        <dbReference type="EC" id="2.4.2.31"/>
    </reaction>
</comment>
<dbReference type="SUPFAM" id="SSF142921">
    <property type="entry name" value="WGR domain-like"/>
    <property type="match status" value="1"/>
</dbReference>
<dbReference type="SUPFAM" id="SSF48403">
    <property type="entry name" value="Ankyrin repeat"/>
    <property type="match status" value="1"/>
</dbReference>
<feature type="repeat" description="ANK" evidence="14">
    <location>
        <begin position="179"/>
        <end position="211"/>
    </location>
</feature>
<evidence type="ECO:0000256" key="13">
    <source>
        <dbReference type="ARBA" id="ARBA00047597"/>
    </source>
</evidence>
<dbReference type="GO" id="GO:0005730">
    <property type="term" value="C:nucleolus"/>
    <property type="evidence" value="ECO:0007669"/>
    <property type="project" value="TreeGrafter"/>
</dbReference>
<dbReference type="Gene3D" id="3.30.1740.10">
    <property type="entry name" value="Zinc finger, PARP-type"/>
    <property type="match status" value="1"/>
</dbReference>
<keyword evidence="15" id="KW-0521">NADP</keyword>
<dbReference type="InterPro" id="IPR002110">
    <property type="entry name" value="Ankyrin_rpt"/>
</dbReference>
<dbReference type="InterPro" id="IPR036957">
    <property type="entry name" value="Znf_PARP_sf"/>
</dbReference>
<evidence type="ECO:0000256" key="12">
    <source>
        <dbReference type="ARBA" id="ARBA00033987"/>
    </source>
</evidence>
<evidence type="ECO:0000256" key="6">
    <source>
        <dbReference type="ARBA" id="ARBA00022723"/>
    </source>
</evidence>
<dbReference type="Pfam" id="PF05406">
    <property type="entry name" value="WGR"/>
    <property type="match status" value="1"/>
</dbReference>
<comment type="catalytic activity">
    <reaction evidence="12">
        <text>NAD(+) + (ADP-D-ribosyl)n-acceptor = nicotinamide + (ADP-D-ribosyl)n+1-acceptor + H(+).</text>
        <dbReference type="EC" id="2.4.2.30"/>
    </reaction>
</comment>
<evidence type="ECO:0000256" key="1">
    <source>
        <dbReference type="ARBA" id="ARBA00004123"/>
    </source>
</evidence>
<dbReference type="EC" id="2.4.2.31" evidence="15"/>
<dbReference type="Gene3D" id="2.20.140.10">
    <property type="entry name" value="WGR domain"/>
    <property type="match status" value="1"/>
</dbReference>
<keyword evidence="6" id="KW-0479">Metal-binding</keyword>
<dbReference type="InterPro" id="IPR036770">
    <property type="entry name" value="Ankyrin_rpt-contain_sf"/>
</dbReference>
<evidence type="ECO:0000256" key="16">
    <source>
        <dbReference type="SAM" id="MobiDB-lite"/>
    </source>
</evidence>
<dbReference type="Gene3D" id="1.20.142.10">
    <property type="entry name" value="Poly(ADP-ribose) polymerase, regulatory domain"/>
    <property type="match status" value="1"/>
</dbReference>
<evidence type="ECO:0000256" key="2">
    <source>
        <dbReference type="ARBA" id="ARBA00009558"/>
    </source>
</evidence>
<name>A0A516AGS9_CRYCO</name>
<dbReference type="GO" id="GO:0106274">
    <property type="term" value="F:NAD+-protein-arginine ADP-ribosyltransferase activity"/>
    <property type="evidence" value="ECO:0007669"/>
    <property type="project" value="UniProtKB-EC"/>
</dbReference>
<organism evidence="20">
    <name type="scientific">Crypthecodinium cohnii</name>
    <name type="common">Dinoflagellate</name>
    <name type="synonym">Glenodinium cohnii</name>
    <dbReference type="NCBI Taxonomy" id="2866"/>
    <lineage>
        <taxon>Eukaryota</taxon>
        <taxon>Sar</taxon>
        <taxon>Alveolata</taxon>
        <taxon>Dinophyceae</taxon>
        <taxon>Gonyaulacales</taxon>
        <taxon>Crypthecodiniaceae</taxon>
        <taxon>Crypthecodinium</taxon>
    </lineage>
</organism>
<dbReference type="SUPFAM" id="SSF57716">
    <property type="entry name" value="Glucocorticoid receptor-like (DNA-binding domain)"/>
    <property type="match status" value="1"/>
</dbReference>
<sequence>MSVYSWSYAPTNRATCKGSCKEKIDKGAIRLGVSSDESHMGYSMTSFRCLKCVTAIQVKNMIAKCGSLEDVDGYQALEEVDQGLVSALADGTGGAAKAKAKGKGKAKAAPPPAAPKRGAKAKAKPEAKAKGRAKAKAAPKVPPGAVQHAFLDKAKQYDFDKVKEMLEEWPGLINVQPNGRWSALHQFAAAGNEEAVRFLLKKGADQSAKNKDGQTAEDVAHEDVVNIFEEDFAEEEEEEAAPEEEVAPEPEPPAPTKRKAPEAPAASSSAAPMAKAPETKPEPSPKKKAKGAGGRPVDGDVPNRDDYSVVDDWSVLLNQTNVVANNNKYYKIQVLKHKDGKYYCWTHWGRVGTSGQNQLQLLGTQAAAESAFKSKFKSKSGVAYECLHTHDWTPVVGKYTFVETEEGGDGEGEEGAPLGKLTPQQIEKGQTVLAKIGDVMGRAGKVDTGKIAAFSSQFYTLIPHDFGFKVPPPINTPEMLEAEEELLKFYLRMGFEEMDQADDGLSPVDGIMELALPPTLETAASKLCAMKDIKASTDRGRTHAKKQSGGPAKKMEEHLYAAIMLYTSNAIYRDLNKVLRSEDRTKIKKYFLYLRLLLEALGRLPQQVKTLWRGIGVDLYDQYQVGQTITWWGVSSCTADIKVAKNFMNGCGGKCTLLTVKTMTAADISDITFFGNEKENLLAPGTQLKVVSSKREGKVTEIQLEEVGRALH</sequence>
<keyword evidence="9 15" id="KW-0520">NAD</keyword>
<evidence type="ECO:0000256" key="10">
    <source>
        <dbReference type="ARBA" id="ARBA00023242"/>
    </source>
</evidence>
<comment type="similarity">
    <text evidence="2 15">Belongs to the Arg-specific ADP-ribosyltransferase family.</text>
</comment>
<feature type="domain" description="PARP alpha-helical" evidence="18">
    <location>
        <begin position="377"/>
        <end position="501"/>
    </location>
</feature>
<evidence type="ECO:0000256" key="3">
    <source>
        <dbReference type="ARBA" id="ARBA00022676"/>
    </source>
</evidence>
<dbReference type="PROSITE" id="PS50088">
    <property type="entry name" value="ANK_REPEAT"/>
    <property type="match status" value="1"/>
</dbReference>
<dbReference type="SUPFAM" id="SSF47587">
    <property type="entry name" value="Domain of poly(ADP-ribose) polymerase"/>
    <property type="match status" value="1"/>
</dbReference>
<dbReference type="InterPro" id="IPR050800">
    <property type="entry name" value="ARTD/PARP"/>
</dbReference>
<dbReference type="Gene3D" id="3.90.176.10">
    <property type="entry name" value="Toxin ADP-ribosyltransferase, Chain A, domain 1"/>
    <property type="match status" value="1"/>
</dbReference>
<dbReference type="SMART" id="SM01336">
    <property type="entry name" value="zf-PARP"/>
    <property type="match status" value="1"/>
</dbReference>
<keyword evidence="10" id="KW-0539">Nucleus</keyword>
<dbReference type="PROSITE" id="PS50297">
    <property type="entry name" value="ANK_REP_REGION"/>
    <property type="match status" value="1"/>
</dbReference>
<comment type="subcellular location">
    <subcellularLocation>
        <location evidence="1">Nucleus</location>
    </subcellularLocation>
</comment>
<protein>
    <recommendedName>
        <fullName evidence="15">NAD(P)(+)--arginine ADP-ribosyltransferase</fullName>
        <ecNumber evidence="15">2.4.2.31</ecNumber>
    </recommendedName>
    <alternativeName>
        <fullName evidence="15">Mono(ADP-ribosyl)transferase</fullName>
    </alternativeName>
</protein>
<dbReference type="SMART" id="SM00773">
    <property type="entry name" value="WGR"/>
    <property type="match status" value="1"/>
</dbReference>
<dbReference type="InterPro" id="IPR004102">
    <property type="entry name" value="Poly(ADP-ribose)pol_reg_dom"/>
</dbReference>
<comment type="similarity">
    <text evidence="11">Belongs to the ARTD/PARP family.</text>
</comment>
<dbReference type="PROSITE" id="PS51977">
    <property type="entry name" value="WGR"/>
    <property type="match status" value="1"/>
</dbReference>
<dbReference type="PROSITE" id="PS51060">
    <property type="entry name" value="PARP_ALPHA_HD"/>
    <property type="match status" value="1"/>
</dbReference>
<dbReference type="Pfam" id="PF01129">
    <property type="entry name" value="ART"/>
    <property type="match status" value="1"/>
</dbReference>
<evidence type="ECO:0000256" key="14">
    <source>
        <dbReference type="PROSITE-ProRule" id="PRU00023"/>
    </source>
</evidence>
<dbReference type="Pfam" id="PF00645">
    <property type="entry name" value="zf-PARP"/>
    <property type="match status" value="1"/>
</dbReference>
<dbReference type="InterPro" id="IPR036616">
    <property type="entry name" value="Poly(ADP-ribose)pol_reg_dom_sf"/>
</dbReference>
<dbReference type="AlphaFoldDB" id="A0A516AGS9"/>
<evidence type="ECO:0000256" key="8">
    <source>
        <dbReference type="ARBA" id="ARBA00022833"/>
    </source>
</evidence>
<keyword evidence="8" id="KW-0862">Zinc</keyword>
<dbReference type="FunFam" id="2.20.140.10:FF:000001">
    <property type="entry name" value="Poly [ADP-ribose] polymerase"/>
    <property type="match status" value="1"/>
</dbReference>
<keyword evidence="7" id="KW-0863">Zinc-finger</keyword>
<dbReference type="PANTHER" id="PTHR10459:SF60">
    <property type="entry name" value="POLY [ADP-RIBOSE] POLYMERASE 2"/>
    <property type="match status" value="1"/>
</dbReference>
<dbReference type="InterPro" id="IPR000768">
    <property type="entry name" value="ART"/>
</dbReference>
<evidence type="ECO:0000256" key="4">
    <source>
        <dbReference type="ARBA" id="ARBA00022679"/>
    </source>
</evidence>
<feature type="compositionally biased region" description="Acidic residues" evidence="16">
    <location>
        <begin position="232"/>
        <end position="248"/>
    </location>
</feature>
<evidence type="ECO:0000259" key="17">
    <source>
        <dbReference type="PROSITE" id="PS50064"/>
    </source>
</evidence>
<dbReference type="Pfam" id="PF02877">
    <property type="entry name" value="PARP_reg"/>
    <property type="match status" value="1"/>
</dbReference>
<dbReference type="GO" id="GO:0006302">
    <property type="term" value="P:double-strand break repair"/>
    <property type="evidence" value="ECO:0007669"/>
    <property type="project" value="TreeGrafter"/>
</dbReference>
<dbReference type="GO" id="GO:0003677">
    <property type="term" value="F:DNA binding"/>
    <property type="evidence" value="ECO:0007669"/>
    <property type="project" value="InterPro"/>
</dbReference>
<evidence type="ECO:0000256" key="15">
    <source>
        <dbReference type="RuleBase" id="RU361228"/>
    </source>
</evidence>
<dbReference type="InterPro" id="IPR001510">
    <property type="entry name" value="Znf_PARP"/>
</dbReference>
<dbReference type="InterPro" id="IPR036930">
    <property type="entry name" value="WGR_dom_sf"/>
</dbReference>
<dbReference type="GO" id="GO:0070212">
    <property type="term" value="P:protein poly-ADP-ribosylation"/>
    <property type="evidence" value="ECO:0007669"/>
    <property type="project" value="TreeGrafter"/>
</dbReference>
<evidence type="ECO:0000259" key="18">
    <source>
        <dbReference type="PROSITE" id="PS51060"/>
    </source>
</evidence>
<dbReference type="PROSITE" id="PS51996">
    <property type="entry name" value="TR_MART"/>
    <property type="match status" value="1"/>
</dbReference>
<proteinExistence type="evidence at transcript level"/>
<evidence type="ECO:0000256" key="11">
    <source>
        <dbReference type="ARBA" id="ARBA00024347"/>
    </source>
</evidence>
<dbReference type="GO" id="GO:0008270">
    <property type="term" value="F:zinc ion binding"/>
    <property type="evidence" value="ECO:0007669"/>
    <property type="project" value="UniProtKB-KW"/>
</dbReference>
<dbReference type="EMBL" id="MN126040">
    <property type="protein sequence ID" value="QDO16507.1"/>
    <property type="molecule type" value="mRNA"/>
</dbReference>
<evidence type="ECO:0000256" key="5">
    <source>
        <dbReference type="ARBA" id="ARBA00022695"/>
    </source>
</evidence>
<accession>A0A516AGS9</accession>
<dbReference type="PROSITE" id="PS50064">
    <property type="entry name" value="ZF_PARP_2"/>
    <property type="match status" value="1"/>
</dbReference>
<dbReference type="Gene3D" id="1.25.40.20">
    <property type="entry name" value="Ankyrin repeat-containing domain"/>
    <property type="match status" value="1"/>
</dbReference>
<keyword evidence="3 15" id="KW-0328">Glycosyltransferase</keyword>
<evidence type="ECO:0000256" key="9">
    <source>
        <dbReference type="ARBA" id="ARBA00023027"/>
    </source>
</evidence>
<dbReference type="CDD" id="cd07997">
    <property type="entry name" value="WGR_PARP"/>
    <property type="match status" value="1"/>
</dbReference>
<evidence type="ECO:0000256" key="7">
    <source>
        <dbReference type="ARBA" id="ARBA00022771"/>
    </source>
</evidence>
<dbReference type="Pfam" id="PF12796">
    <property type="entry name" value="Ank_2"/>
    <property type="match status" value="1"/>
</dbReference>
<feature type="region of interest" description="Disordered" evidence="16">
    <location>
        <begin position="96"/>
        <end position="142"/>
    </location>
</feature>
<keyword evidence="4 15" id="KW-0808">Transferase</keyword>
<dbReference type="GO" id="GO:0016779">
    <property type="term" value="F:nucleotidyltransferase activity"/>
    <property type="evidence" value="ECO:0007669"/>
    <property type="project" value="UniProtKB-KW"/>
</dbReference>
<dbReference type="GO" id="GO:0003950">
    <property type="term" value="F:NAD+ poly-ADP-ribosyltransferase activity"/>
    <property type="evidence" value="ECO:0007669"/>
    <property type="project" value="UniProtKB-EC"/>
</dbReference>
<reference evidence="20" key="1">
    <citation type="journal article" date="2019" name="Microorganisms">
        <title>DNA Damage Response Pathways in Dinoflagellates.</title>
        <authorList>
            <person name="Li C."/>
            <person name="Wong J."/>
        </authorList>
    </citation>
    <scope>NUCLEOTIDE SEQUENCE</scope>
</reference>
<keyword evidence="14" id="KW-0040">ANK repeat</keyword>
<feature type="domain" description="WGR" evidence="19">
    <location>
        <begin position="306"/>
        <end position="399"/>
    </location>
</feature>
<dbReference type="InterPro" id="IPR008893">
    <property type="entry name" value="WGR_domain"/>
</dbReference>
<feature type="domain" description="PARP-type" evidence="17">
    <location>
        <begin position="4"/>
        <end position="93"/>
    </location>
</feature>
<keyword evidence="5" id="KW-0548">Nucleotidyltransferase</keyword>
<dbReference type="SUPFAM" id="SSF56399">
    <property type="entry name" value="ADP-ribosylation"/>
    <property type="match status" value="1"/>
</dbReference>
<evidence type="ECO:0000313" key="20">
    <source>
        <dbReference type="EMBL" id="QDO16507.1"/>
    </source>
</evidence>
<dbReference type="PANTHER" id="PTHR10459">
    <property type="entry name" value="DNA LIGASE"/>
    <property type="match status" value="1"/>
</dbReference>
<feature type="compositionally biased region" description="Low complexity" evidence="16">
    <location>
        <begin position="262"/>
        <end position="276"/>
    </location>
</feature>
<feature type="region of interest" description="Disordered" evidence="16">
    <location>
        <begin position="232"/>
        <end position="305"/>
    </location>
</feature>
<evidence type="ECO:0000259" key="19">
    <source>
        <dbReference type="PROSITE" id="PS51977"/>
    </source>
</evidence>